<dbReference type="Proteomes" id="UP000291269">
    <property type="component" value="Unassembled WGS sequence"/>
</dbReference>
<reference evidence="1 2" key="1">
    <citation type="journal article" date="2019" name="Gut">
        <title>Antibiotics-induced monodominance of a novel gut bacterial order.</title>
        <authorList>
            <person name="Hildebrand F."/>
            <person name="Moitinho-Silva L."/>
            <person name="Blasche S."/>
            <person name="Jahn M.T."/>
            <person name="Gossmann T.I."/>
            <person name="Heuerta-Cepas J."/>
            <person name="Hercog R."/>
            <person name="Luetge M."/>
            <person name="Bahram M."/>
            <person name="Pryszlak A."/>
            <person name="Alves R.J."/>
            <person name="Waszak S.M."/>
            <person name="Zhu A."/>
            <person name="Ye L."/>
            <person name="Costea P.I."/>
            <person name="Aalvink S."/>
            <person name="Belzer C."/>
            <person name="Forslund S.K."/>
            <person name="Sunagawa S."/>
            <person name="Hentschel U."/>
            <person name="Merten C."/>
            <person name="Patil K.R."/>
            <person name="Benes V."/>
            <person name="Bork P."/>
        </authorList>
    </citation>
    <scope>NUCLEOTIDE SEQUENCE [LARGE SCALE GENOMIC DNA]</scope>
    <source>
        <strain evidence="1 2">HDS1380</strain>
    </source>
</reference>
<proteinExistence type="predicted"/>
<evidence type="ECO:0000313" key="1">
    <source>
        <dbReference type="EMBL" id="RXZ58341.1"/>
    </source>
</evidence>
<dbReference type="RefSeq" id="WP_129226761.1">
    <property type="nucleotide sequence ID" value="NZ_SDOZ01000003.1"/>
</dbReference>
<dbReference type="PROSITE" id="PS51257">
    <property type="entry name" value="PROKAR_LIPOPROTEIN"/>
    <property type="match status" value="1"/>
</dbReference>
<keyword evidence="2" id="KW-1185">Reference proteome</keyword>
<organism evidence="1 2">
    <name type="scientific">Candidatus Borkfalkia ceftriaxoniphila</name>
    <dbReference type="NCBI Taxonomy" id="2508949"/>
    <lineage>
        <taxon>Bacteria</taxon>
        <taxon>Bacillati</taxon>
        <taxon>Bacillota</taxon>
        <taxon>Clostridia</taxon>
        <taxon>Christensenellales</taxon>
        <taxon>Christensenellaceae</taxon>
        <taxon>Candidatus Borkfalkia</taxon>
    </lineage>
</organism>
<comment type="caution">
    <text evidence="1">The sequence shown here is derived from an EMBL/GenBank/DDBJ whole genome shotgun (WGS) entry which is preliminary data.</text>
</comment>
<gene>
    <name evidence="1" type="ORF">ESZ91_09830</name>
</gene>
<dbReference type="EMBL" id="SDOZ01000003">
    <property type="protein sequence ID" value="RXZ58341.1"/>
    <property type="molecule type" value="Genomic_DNA"/>
</dbReference>
<accession>A0A4Q2K8K4</accession>
<dbReference type="OrthoDB" id="1030581at2"/>
<evidence type="ECO:0000313" key="2">
    <source>
        <dbReference type="Proteomes" id="UP000291269"/>
    </source>
</evidence>
<dbReference type="AlphaFoldDB" id="A0A4Q2K8K4"/>
<name>A0A4Q2K8K4_9FIRM</name>
<protein>
    <submittedName>
        <fullName evidence="1">Uncharacterized protein</fullName>
    </submittedName>
</protein>
<sequence>MKRKYNRIVLTLLSLVFTLACFFGCTRGGSDNGGDRVVKPDTPTSILRDRDFSQGFNLMGMHAGTDGRNVYRVFDYNKTADAAPAWEMAQWEGKHNLVEAQEKIEGDRYTYQSGGKKFVYDSKNAVLTLAIDATQEYDAPRKTSSEGWVHILIEQNFQTVYSVEDVEKINVSLDLCLTKFDKKMTDEEFDPNLHNAQLLWYITLTNKPPQDNPADEDGYPVNGVDGDYIWFGVPIVDYTRYGEFMDAGLSYDIGTKHWICSVDSAEYLDRPVTVGVRNSFEYDIVPMFKKTLEEVQAKGGMRNCKYENLYVTYMNFGWEVPGIFDVSADIYDIGIEAVTK</sequence>